<protein>
    <submittedName>
        <fullName evidence="4">Potassium channel protein</fullName>
    </submittedName>
</protein>
<reference evidence="4 5" key="1">
    <citation type="journal article" date="2018" name="Nat. Biotechnol.">
        <title>A standardized bacterial taxonomy based on genome phylogeny substantially revises the tree of life.</title>
        <authorList>
            <person name="Parks D.H."/>
            <person name="Chuvochina M."/>
            <person name="Waite D.W."/>
            <person name="Rinke C."/>
            <person name="Skarshewski A."/>
            <person name="Chaumeil P.A."/>
            <person name="Hugenholtz P."/>
        </authorList>
    </citation>
    <scope>NUCLEOTIDE SEQUENCE [LARGE SCALE GENOMIC DNA]</scope>
    <source>
        <strain evidence="4">UBA9375</strain>
    </source>
</reference>
<organism evidence="4 5">
    <name type="scientific">Gimesia maris</name>
    <dbReference type="NCBI Taxonomy" id="122"/>
    <lineage>
        <taxon>Bacteria</taxon>
        <taxon>Pseudomonadati</taxon>
        <taxon>Planctomycetota</taxon>
        <taxon>Planctomycetia</taxon>
        <taxon>Planctomycetales</taxon>
        <taxon>Planctomycetaceae</taxon>
        <taxon>Gimesia</taxon>
    </lineage>
</organism>
<keyword evidence="4" id="KW-0406">Ion transport</keyword>
<dbReference type="InterPro" id="IPR036291">
    <property type="entry name" value="NAD(P)-bd_dom_sf"/>
</dbReference>
<dbReference type="PANTHER" id="PTHR43833">
    <property type="entry name" value="POTASSIUM CHANNEL PROTEIN 2-RELATED-RELATED"/>
    <property type="match status" value="1"/>
</dbReference>
<dbReference type="PROSITE" id="PS51201">
    <property type="entry name" value="RCK_N"/>
    <property type="match status" value="1"/>
</dbReference>
<comment type="caution">
    <text evidence="4">The sequence shown here is derived from an EMBL/GenBank/DDBJ whole genome shotgun (WGS) entry which is preliminary data.</text>
</comment>
<accession>A0A3D3R8Y7</accession>
<dbReference type="InterPro" id="IPR003148">
    <property type="entry name" value="RCK_N"/>
</dbReference>
<dbReference type="InterPro" id="IPR036721">
    <property type="entry name" value="RCK_C_sf"/>
</dbReference>
<dbReference type="GO" id="GO:0006813">
    <property type="term" value="P:potassium ion transport"/>
    <property type="evidence" value="ECO:0007669"/>
    <property type="project" value="InterPro"/>
</dbReference>
<dbReference type="InterPro" id="IPR013099">
    <property type="entry name" value="K_chnl_dom"/>
</dbReference>
<dbReference type="Pfam" id="PF07885">
    <property type="entry name" value="Ion_trans_2"/>
    <property type="match status" value="1"/>
</dbReference>
<dbReference type="Pfam" id="PF02080">
    <property type="entry name" value="TrkA_C"/>
    <property type="match status" value="1"/>
</dbReference>
<accession>A0A517X626</accession>
<dbReference type="Gene3D" id="3.40.50.720">
    <property type="entry name" value="NAD(P)-binding Rossmann-like Domain"/>
    <property type="match status" value="1"/>
</dbReference>
<evidence type="ECO:0000259" key="2">
    <source>
        <dbReference type="PROSITE" id="PS51201"/>
    </source>
</evidence>
<dbReference type="SUPFAM" id="SSF116726">
    <property type="entry name" value="TrkA C-terminal domain-like"/>
    <property type="match status" value="1"/>
</dbReference>
<evidence type="ECO:0000313" key="5">
    <source>
        <dbReference type="Proteomes" id="UP000263642"/>
    </source>
</evidence>
<feature type="domain" description="RCK C-terminal" evidence="3">
    <location>
        <begin position="274"/>
        <end position="359"/>
    </location>
</feature>
<keyword evidence="4" id="KW-0813">Transport</keyword>
<dbReference type="Pfam" id="PF02254">
    <property type="entry name" value="TrkA_N"/>
    <property type="match status" value="1"/>
</dbReference>
<dbReference type="RefSeq" id="WP_154897532.1">
    <property type="nucleotide sequence ID" value="NZ_CAXBMG010000063.1"/>
</dbReference>
<dbReference type="AlphaFoldDB" id="A0A3D3R8Y7"/>
<dbReference type="GO" id="GO:0005886">
    <property type="term" value="C:plasma membrane"/>
    <property type="evidence" value="ECO:0007669"/>
    <property type="project" value="UniProtKB-SubCell"/>
</dbReference>
<evidence type="ECO:0000256" key="1">
    <source>
        <dbReference type="ARBA" id="ARBA00004651"/>
    </source>
</evidence>
<sequence length="373" mass="40580">MSDSESLFSGDTIQRSQPGHSRPFRKIMTGIALFFTICLVAVIGYVSAGWKLEDSIYMVIITIFGVGYGEVQPIESSGLRALTIMVIIAGYGAVIYTIGGFMQMVIDGELNRALGARRMTKEIERLNGHTIICGVGRMGSILAKSLYAAKKPFVVVDCDERRLKAAEDQGYWVINGDASEEYILEQAGIRRASVLATVLSADATNVFVTITAREMNPEVMIIARGENPKTEKKLLGCGANRVVLPTAIGASKVAQLIMRPTMENMLEQLTSEGAITDELGHFGLQFEELQVTAGSTFVNKTLDKIEVRSDRGFLVVAIRRADGEVEQNLASDTLLLEGDAVIVLVHSNDIPHLSEKFAAKGIKITYRGVTAEL</sequence>
<evidence type="ECO:0000313" key="4">
    <source>
        <dbReference type="EMBL" id="HCO24552.1"/>
    </source>
</evidence>
<keyword evidence="4" id="KW-0407">Ion channel</keyword>
<dbReference type="PROSITE" id="PS51202">
    <property type="entry name" value="RCK_C"/>
    <property type="match status" value="1"/>
</dbReference>
<dbReference type="SUPFAM" id="SSF81324">
    <property type="entry name" value="Voltage-gated potassium channels"/>
    <property type="match status" value="1"/>
</dbReference>
<dbReference type="InterPro" id="IPR006037">
    <property type="entry name" value="RCK_C"/>
</dbReference>
<dbReference type="InterPro" id="IPR050721">
    <property type="entry name" value="Trk_Ktr_HKT_K-transport"/>
</dbReference>
<feature type="domain" description="RCK N-terminal" evidence="2">
    <location>
        <begin position="127"/>
        <end position="244"/>
    </location>
</feature>
<dbReference type="PANTHER" id="PTHR43833:SF9">
    <property type="entry name" value="POTASSIUM CHANNEL PROTEIN YUGO-RELATED"/>
    <property type="match status" value="1"/>
</dbReference>
<dbReference type="Gene3D" id="1.10.287.70">
    <property type="match status" value="1"/>
</dbReference>
<comment type="subcellular location">
    <subcellularLocation>
        <location evidence="1">Cell membrane</location>
        <topology evidence="1">Multi-pass membrane protein</topology>
    </subcellularLocation>
</comment>
<proteinExistence type="predicted"/>
<dbReference type="SUPFAM" id="SSF51735">
    <property type="entry name" value="NAD(P)-binding Rossmann-fold domains"/>
    <property type="match status" value="1"/>
</dbReference>
<dbReference type="GO" id="GO:0008324">
    <property type="term" value="F:monoatomic cation transmembrane transporter activity"/>
    <property type="evidence" value="ECO:0007669"/>
    <property type="project" value="InterPro"/>
</dbReference>
<dbReference type="Proteomes" id="UP000263642">
    <property type="component" value="Unassembled WGS sequence"/>
</dbReference>
<evidence type="ECO:0000259" key="3">
    <source>
        <dbReference type="PROSITE" id="PS51202"/>
    </source>
</evidence>
<dbReference type="EMBL" id="DQAY01000102">
    <property type="protein sequence ID" value="HCO24552.1"/>
    <property type="molecule type" value="Genomic_DNA"/>
</dbReference>
<dbReference type="Gene3D" id="3.30.70.1450">
    <property type="entry name" value="Regulator of K+ conductance, C-terminal domain"/>
    <property type="match status" value="1"/>
</dbReference>
<name>A0A3D3R8Y7_9PLAN</name>
<gene>
    <name evidence="4" type="ORF">DIT97_16535</name>
</gene>